<dbReference type="Proteomes" id="UP000623269">
    <property type="component" value="Unassembled WGS sequence"/>
</dbReference>
<evidence type="ECO:0000256" key="1">
    <source>
        <dbReference type="SAM" id="Phobius"/>
    </source>
</evidence>
<keyword evidence="3" id="KW-1185">Reference proteome</keyword>
<reference evidence="2" key="1">
    <citation type="submission" date="2020-12" db="EMBL/GenBank/DDBJ databases">
        <title>M. sibirica DSM 26468T genome.</title>
        <authorList>
            <person name="Thieme N."/>
            <person name="Rettenmaier R."/>
            <person name="Zverlov V."/>
            <person name="Liebl W."/>
        </authorList>
    </citation>
    <scope>NUCLEOTIDE SEQUENCE</scope>
    <source>
        <strain evidence="2">DSM 26468</strain>
    </source>
</reference>
<name>A0A8J7KW68_9FIRM</name>
<feature type="transmembrane region" description="Helical" evidence="1">
    <location>
        <begin position="137"/>
        <end position="158"/>
    </location>
</feature>
<keyword evidence="1" id="KW-1133">Transmembrane helix</keyword>
<dbReference type="RefSeq" id="WP_197660257.1">
    <property type="nucleotide sequence ID" value="NZ_JAEAGR010000003.1"/>
</dbReference>
<protein>
    <submittedName>
        <fullName evidence="2">Uncharacterized protein</fullName>
    </submittedName>
</protein>
<proteinExistence type="predicted"/>
<organism evidence="2 3">
    <name type="scientific">Mobilitalea sibirica</name>
    <dbReference type="NCBI Taxonomy" id="1462919"/>
    <lineage>
        <taxon>Bacteria</taxon>
        <taxon>Bacillati</taxon>
        <taxon>Bacillota</taxon>
        <taxon>Clostridia</taxon>
        <taxon>Lachnospirales</taxon>
        <taxon>Lachnospiraceae</taxon>
        <taxon>Mobilitalea</taxon>
    </lineage>
</organism>
<feature type="transmembrane region" description="Helical" evidence="1">
    <location>
        <begin position="104"/>
        <end position="125"/>
    </location>
</feature>
<keyword evidence="1" id="KW-0472">Membrane</keyword>
<gene>
    <name evidence="2" type="ORF">I5677_03870</name>
</gene>
<evidence type="ECO:0000313" key="3">
    <source>
        <dbReference type="Proteomes" id="UP000623269"/>
    </source>
</evidence>
<comment type="caution">
    <text evidence="2">The sequence shown here is derived from an EMBL/GenBank/DDBJ whole genome shotgun (WGS) entry which is preliminary data.</text>
</comment>
<evidence type="ECO:0000313" key="2">
    <source>
        <dbReference type="EMBL" id="MBH1940032.1"/>
    </source>
</evidence>
<accession>A0A8J7KW68</accession>
<sequence length="160" mass="18012">MQYFIPYSEAIGFVNQVCQFAPNIYMHCNCEPYCYRDNKLIHTGTKKLLGDNILAIPKLDFQRIRIVFDESEIVDVAQYISHNMIYQASIHNAALVTNKAATKVLLLFGANIIAGAFHFTILPQISLFSDISEKSIFIQGLLLTASNPITIIFWSGVFST</sequence>
<dbReference type="EMBL" id="JAEAGR010000003">
    <property type="protein sequence ID" value="MBH1940032.1"/>
    <property type="molecule type" value="Genomic_DNA"/>
</dbReference>
<dbReference type="AlphaFoldDB" id="A0A8J7KW68"/>
<keyword evidence="1" id="KW-0812">Transmembrane</keyword>